<dbReference type="InterPro" id="IPR018060">
    <property type="entry name" value="HTH_AraC"/>
</dbReference>
<keyword evidence="6" id="KW-1185">Reference proteome</keyword>
<evidence type="ECO:0000256" key="3">
    <source>
        <dbReference type="ARBA" id="ARBA00023163"/>
    </source>
</evidence>
<dbReference type="InterPro" id="IPR011051">
    <property type="entry name" value="RmlC_Cupin_sf"/>
</dbReference>
<reference evidence="5 6" key="1">
    <citation type="submission" date="2018-06" db="EMBL/GenBank/DDBJ databases">
        <title>Genomic Encyclopedia of Type Strains, Phase IV (KMG-IV): sequencing the most valuable type-strain genomes for metagenomic binning, comparative biology and taxonomic classification.</title>
        <authorList>
            <person name="Goeker M."/>
        </authorList>
    </citation>
    <scope>NUCLEOTIDE SEQUENCE [LARGE SCALE GENOMIC DNA]</scope>
    <source>
        <strain evidence="5 6">DSM 24032</strain>
    </source>
</reference>
<evidence type="ECO:0000256" key="1">
    <source>
        <dbReference type="ARBA" id="ARBA00023015"/>
    </source>
</evidence>
<dbReference type="Pfam" id="PF12833">
    <property type="entry name" value="HTH_18"/>
    <property type="match status" value="1"/>
</dbReference>
<dbReference type="Gene3D" id="1.10.10.60">
    <property type="entry name" value="Homeodomain-like"/>
    <property type="match status" value="1"/>
</dbReference>
<gene>
    <name evidence="5" type="ORF">DFR28_101111</name>
</gene>
<dbReference type="InParanoid" id="A0A395JMF4"/>
<evidence type="ECO:0000313" key="6">
    <source>
        <dbReference type="Proteomes" id="UP000253083"/>
    </source>
</evidence>
<keyword evidence="1" id="KW-0805">Transcription regulation</keyword>
<proteinExistence type="predicted"/>
<dbReference type="InterPro" id="IPR018062">
    <property type="entry name" value="HTH_AraC-typ_CS"/>
</dbReference>
<name>A0A395JMF4_9GAMM</name>
<evidence type="ECO:0000313" key="5">
    <source>
        <dbReference type="EMBL" id="RBP52729.1"/>
    </source>
</evidence>
<organism evidence="5 6">
    <name type="scientific">Arenicella xantha</name>
    <dbReference type="NCBI Taxonomy" id="644221"/>
    <lineage>
        <taxon>Bacteria</taxon>
        <taxon>Pseudomonadati</taxon>
        <taxon>Pseudomonadota</taxon>
        <taxon>Gammaproteobacteria</taxon>
        <taxon>Arenicellales</taxon>
        <taxon>Arenicellaceae</taxon>
        <taxon>Arenicella</taxon>
    </lineage>
</organism>
<dbReference type="SMART" id="SM00342">
    <property type="entry name" value="HTH_ARAC"/>
    <property type="match status" value="1"/>
</dbReference>
<dbReference type="GO" id="GO:0003700">
    <property type="term" value="F:DNA-binding transcription factor activity"/>
    <property type="evidence" value="ECO:0007669"/>
    <property type="project" value="InterPro"/>
</dbReference>
<comment type="caution">
    <text evidence="5">The sequence shown here is derived from an EMBL/GenBank/DDBJ whole genome shotgun (WGS) entry which is preliminary data.</text>
</comment>
<dbReference type="PROSITE" id="PS00041">
    <property type="entry name" value="HTH_ARAC_FAMILY_1"/>
    <property type="match status" value="1"/>
</dbReference>
<dbReference type="PANTHER" id="PTHR46796">
    <property type="entry name" value="HTH-TYPE TRANSCRIPTIONAL ACTIVATOR RHAS-RELATED"/>
    <property type="match status" value="1"/>
</dbReference>
<sequence length="235" mass="25333">MQAFWNGELSFSEGIVVYRGLSADNSQHAHATLQITVSGTDPITLQDELGAHHSGQAIYVRPGVKHALFAKSEITLILIEPQSALAAASLSEFPAADIGLLSEPLRSIITDDKSPSAIMSELKRFALPHDAPLDERLAAAMELLKEVPLKNAIQRVATHCGLSESRLRAIAQKQLGIPLSKWLLWCAIARAGQATADGKSLVQAAMIGGFSDQAHYTRTVRKLLGVTPGQTRHLF</sequence>
<protein>
    <submittedName>
        <fullName evidence="5">AraC family transcriptional regulator</fullName>
    </submittedName>
</protein>
<dbReference type="RefSeq" id="WP_113952354.1">
    <property type="nucleotide sequence ID" value="NZ_QNRT01000001.1"/>
</dbReference>
<keyword evidence="3" id="KW-0804">Transcription</keyword>
<feature type="domain" description="HTH araC/xylS-type" evidence="4">
    <location>
        <begin position="135"/>
        <end position="234"/>
    </location>
</feature>
<dbReference type="InterPro" id="IPR050204">
    <property type="entry name" value="AraC_XylS_family_regulators"/>
</dbReference>
<dbReference type="EMBL" id="QNRT01000001">
    <property type="protein sequence ID" value="RBP52729.1"/>
    <property type="molecule type" value="Genomic_DNA"/>
</dbReference>
<evidence type="ECO:0000259" key="4">
    <source>
        <dbReference type="PROSITE" id="PS01124"/>
    </source>
</evidence>
<dbReference type="GO" id="GO:0043565">
    <property type="term" value="F:sequence-specific DNA binding"/>
    <property type="evidence" value="ECO:0007669"/>
    <property type="project" value="InterPro"/>
</dbReference>
<dbReference type="Proteomes" id="UP000253083">
    <property type="component" value="Unassembled WGS sequence"/>
</dbReference>
<accession>A0A395JMF4</accession>
<keyword evidence="2" id="KW-0238">DNA-binding</keyword>
<evidence type="ECO:0000256" key="2">
    <source>
        <dbReference type="ARBA" id="ARBA00023125"/>
    </source>
</evidence>
<dbReference type="PROSITE" id="PS01124">
    <property type="entry name" value="HTH_ARAC_FAMILY_2"/>
    <property type="match status" value="1"/>
</dbReference>
<dbReference type="OrthoDB" id="5295226at2"/>
<dbReference type="SUPFAM" id="SSF51182">
    <property type="entry name" value="RmlC-like cupins"/>
    <property type="match status" value="1"/>
</dbReference>
<dbReference type="AlphaFoldDB" id="A0A395JMF4"/>